<dbReference type="Pfam" id="PF00084">
    <property type="entry name" value="Sushi"/>
    <property type="match status" value="4"/>
</dbReference>
<evidence type="ECO:0000256" key="6">
    <source>
        <dbReference type="PROSITE-ProRule" id="PRU00302"/>
    </source>
</evidence>
<dbReference type="SMART" id="SM00032">
    <property type="entry name" value="CCP"/>
    <property type="match status" value="8"/>
</dbReference>
<evidence type="ECO:0000256" key="4">
    <source>
        <dbReference type="ARBA" id="ARBA00023157"/>
    </source>
</evidence>
<evidence type="ECO:0000313" key="9">
    <source>
        <dbReference type="EMBL" id="KAJ3660245.1"/>
    </source>
</evidence>
<evidence type="ECO:0000256" key="3">
    <source>
        <dbReference type="ARBA" id="ARBA00022729"/>
    </source>
</evidence>
<feature type="domain" description="Peptidase S1" evidence="7">
    <location>
        <begin position="167"/>
        <end position="425"/>
    </location>
</feature>
<dbReference type="GO" id="GO:0006508">
    <property type="term" value="P:proteolysis"/>
    <property type="evidence" value="ECO:0007669"/>
    <property type="project" value="InterPro"/>
</dbReference>
<evidence type="ECO:0000256" key="5">
    <source>
        <dbReference type="ARBA" id="ARBA00023180"/>
    </source>
</evidence>
<feature type="disulfide bond" evidence="6">
    <location>
        <begin position="946"/>
        <end position="973"/>
    </location>
</feature>
<dbReference type="CDD" id="cd00033">
    <property type="entry name" value="CCP"/>
    <property type="match status" value="4"/>
</dbReference>
<dbReference type="InterPro" id="IPR001314">
    <property type="entry name" value="Peptidase_S1A"/>
</dbReference>
<keyword evidence="2" id="KW-0964">Secreted</keyword>
<dbReference type="FunFam" id="2.40.10.10:FF:000054">
    <property type="entry name" value="Complement C1r subcomponent"/>
    <property type="match status" value="1"/>
</dbReference>
<dbReference type="EMBL" id="JALNTZ010000002">
    <property type="protein sequence ID" value="KAJ3660245.1"/>
    <property type="molecule type" value="Genomic_DNA"/>
</dbReference>
<evidence type="ECO:0008006" key="11">
    <source>
        <dbReference type="Google" id="ProtNLM"/>
    </source>
</evidence>
<dbReference type="InterPro" id="IPR009003">
    <property type="entry name" value="Peptidase_S1_PA"/>
</dbReference>
<dbReference type="Proteomes" id="UP001168821">
    <property type="component" value="Unassembled WGS sequence"/>
</dbReference>
<dbReference type="SUPFAM" id="SSF50494">
    <property type="entry name" value="Trypsin-like serine proteases"/>
    <property type="match status" value="4"/>
</dbReference>
<dbReference type="Pfam" id="PF00089">
    <property type="entry name" value="Trypsin"/>
    <property type="match status" value="4"/>
</dbReference>
<dbReference type="SMART" id="SM00020">
    <property type="entry name" value="Tryp_SPc"/>
    <property type="match status" value="2"/>
</dbReference>
<feature type="domain" description="Sushi" evidence="8">
    <location>
        <begin position="1355"/>
        <end position="1421"/>
    </location>
</feature>
<feature type="disulfide bond" evidence="6">
    <location>
        <begin position="58"/>
        <end position="85"/>
    </location>
</feature>
<keyword evidence="10" id="KW-1185">Reference proteome</keyword>
<feature type="domain" description="Peptidase S1" evidence="7">
    <location>
        <begin position="1490"/>
        <end position="1697"/>
    </location>
</feature>
<feature type="domain" description="Sushi" evidence="8">
    <location>
        <begin position="907"/>
        <end position="975"/>
    </location>
</feature>
<keyword evidence="5" id="KW-0325">Glycoprotein</keyword>
<dbReference type="SUPFAM" id="SSF57535">
    <property type="entry name" value="Complement control module/SCR domain"/>
    <property type="match status" value="4"/>
</dbReference>
<protein>
    <recommendedName>
        <fullName evidence="11">Limulus clotting factor C</fullName>
    </recommendedName>
</protein>
<keyword evidence="4 6" id="KW-1015">Disulfide bond</keyword>
<feature type="domain" description="Sushi" evidence="8">
    <location>
        <begin position="19"/>
        <end position="87"/>
    </location>
</feature>
<sequence>MRSVIKIIFLYMLGKPLTKNCTLPPYPEFGLWTIHDDGSSKLSPGQPVPSRTILNVTCEENYRLDSSDVSSTCIRGTWTPKIGKCLRTCSTLHGTSRMTVTCTFGGTTLDFCANAVDGTLAQFQCSHFYEIRVEKEQFRVCFNGSWSGTMPTCVPVCGKPYNDRTLIVRGNRTKKGDYPWQVALYRATTKKFLCGGTLLNERVILTAAHCVTDSQGKLHPERAYVVAVGKYYRQYDNPDDKKAQFCSVHKMFVPRQYKASLQNYRADIALIVTSNAFTLSMNVQPVCVAWKTRVHEVLTDPNRTKEAYISGWGFTEEYKTLSSVLRHLKVPLIGEEDCSKRLSGGDLEYLTDDKMCAGFINSSSSVCKGDSGGGLVALYENRYHVIGIASISPKGDTQHGGCDSQHYTLYTKFSDYIDKFIHELEAQFRPSADGKIHNSCDITVSNGTSSSTKVPFVVSATRFSNNRCILPHHPQFGKWTDLFGFSELQPGLSVPSGTTVRIKCNSNFTVEGYNQLTCENGAWSKNIGRCLKLCPSLFSTPAMKVICSDSDNIVENCTQAVEGTIARFQCSPFYKDPRLEKGALRICTNGTWNQELPQCRPECGQVLASSTNSSDNGTTIPRGYPWHVAIYRSSNLKRFICSGSLLSERIVLTARNCVSLGGSPDLNESFILAVAKMYNSFDDPREMHAQFSEAGAIFLPSHFRGQNNTAILVAKKAFVLSSHVLPVCLNFGTSYKLSDNEEVYYRNWTTKEYVFSEVAEGNQISLIPLSNCRGNTSGSYASDLESGQLCARSLTKGTKSFLDVGKGVVRKHDDKYYLVGVITGPALGPKVATEIIEDYLVSVYKDISKQLDLIILRTQDGMQKTHFIRMQFITKIIILYVLVNAFECIQDSRKTKYKRATSQNRHHKCILPSHPEFGRWNIYDDDSSELSPGQRVPPRTVLEITCQENYTLDSSDEFYTCIRGKWTPRIGKCLRTCSTLHSTALMRVNCKLGGNTLDSCGSVVDGTVAQFQCAPFYEVPREREPYRLCSNGSWVGNLPTCVPVCGKPYNDRTLIVGGSETKKGDYPWQVALYRATDKELLCGGSLLNQRVIVTAAHCITDDEGNLQPEQKYIVAAGKYHRKYNHSKDKDAQFCSVHKMFIPRQYKASLQNYRADIALIVTKNPFTLSENVQPVCVVWQESIHETLTDPDRTKDAYVSGWGYTVEFKKVSPVLKHLKVPLVSEEECTKRLSPEDLEFFTDDKICAGYINSSSSACKGDSGGGLVTLYENRYHIIGIVSISPKGSTAHGGCDSQHFTLYTKFSEYIDKFIYEQEARFRPNADYKVDDSCSIILTNGTPPTITPEKIQISPFYPKSSHCVLPLHPRFGKWIIPFGFDEHQTRSSVPSGTTLEIECDSNFTLIGPNELTCENGTWSDDVTQCTKICPSLFDTPTTKVTCSYNNAVIEDCTQAIEGTIAKFRCAPFYEDPQLENRPFRICTSGTWDEEQPYCQAVCGKLPVSSTNSTLDEVLMPRNYPWQVALFAKYTADHFFASGTLLSRNIVLTAAHVITDADGQPYPARDLTLAAGMMYTLLNDSRETYAQYSKVRAVFIFGQYRGIENGHHHDIAILVAKEAFVLSSQVLPVCLDVGQNYKYSENQELYYALWATENTTLSNAAWGKKLSSMSLSACRDKTAERYKSILTSDKLCGRLLNEGSTLGL</sequence>
<dbReference type="InterPro" id="IPR018114">
    <property type="entry name" value="TRYPSIN_HIS"/>
</dbReference>
<dbReference type="FunFam" id="2.40.10.10:FF:000068">
    <property type="entry name" value="transmembrane protease serine 2"/>
    <property type="match status" value="2"/>
</dbReference>
<reference evidence="9" key="1">
    <citation type="journal article" date="2023" name="G3 (Bethesda)">
        <title>Whole genome assemblies of Zophobas morio and Tenebrio molitor.</title>
        <authorList>
            <person name="Kaur S."/>
            <person name="Stinson S.A."/>
            <person name="diCenzo G.C."/>
        </authorList>
    </citation>
    <scope>NUCLEOTIDE SEQUENCE</scope>
    <source>
        <strain evidence="9">QUZm001</strain>
    </source>
</reference>
<feature type="domain" description="Sushi" evidence="8">
    <location>
        <begin position="100"/>
        <end position="155"/>
    </location>
</feature>
<dbReference type="PROSITE" id="PS00134">
    <property type="entry name" value="TRYPSIN_HIS"/>
    <property type="match status" value="2"/>
</dbReference>
<evidence type="ECO:0000313" key="10">
    <source>
        <dbReference type="Proteomes" id="UP001168821"/>
    </source>
</evidence>
<feature type="domain" description="Sushi" evidence="8">
    <location>
        <begin position="466"/>
        <end position="532"/>
    </location>
</feature>
<feature type="domain" description="Sushi" evidence="8">
    <location>
        <begin position="988"/>
        <end position="1043"/>
    </location>
</feature>
<dbReference type="Gene3D" id="2.10.70.10">
    <property type="entry name" value="Complement Module, domain 1"/>
    <property type="match status" value="7"/>
</dbReference>
<keyword evidence="6" id="KW-0768">Sushi</keyword>
<gene>
    <name evidence="9" type="ORF">Zmor_004701</name>
</gene>
<comment type="caution">
    <text evidence="6">Lacks conserved residue(s) required for the propagation of feature annotation.</text>
</comment>
<dbReference type="InterPro" id="IPR043504">
    <property type="entry name" value="Peptidase_S1_PA_chymotrypsin"/>
</dbReference>
<dbReference type="InterPro" id="IPR000436">
    <property type="entry name" value="Sushi_SCR_CCP_dom"/>
</dbReference>
<evidence type="ECO:0000256" key="1">
    <source>
        <dbReference type="ARBA" id="ARBA00004613"/>
    </source>
</evidence>
<accession>A0AA38MJT2</accession>
<organism evidence="9 10">
    <name type="scientific">Zophobas morio</name>
    <dbReference type="NCBI Taxonomy" id="2755281"/>
    <lineage>
        <taxon>Eukaryota</taxon>
        <taxon>Metazoa</taxon>
        <taxon>Ecdysozoa</taxon>
        <taxon>Arthropoda</taxon>
        <taxon>Hexapoda</taxon>
        <taxon>Insecta</taxon>
        <taxon>Pterygota</taxon>
        <taxon>Neoptera</taxon>
        <taxon>Endopterygota</taxon>
        <taxon>Coleoptera</taxon>
        <taxon>Polyphaga</taxon>
        <taxon>Cucujiformia</taxon>
        <taxon>Tenebrionidae</taxon>
        <taxon>Zophobas</taxon>
    </lineage>
</organism>
<dbReference type="Gene3D" id="2.40.10.10">
    <property type="entry name" value="Trypsin-like serine proteases"/>
    <property type="match status" value="4"/>
</dbReference>
<feature type="domain" description="Sushi" evidence="8">
    <location>
        <begin position="545"/>
        <end position="601"/>
    </location>
</feature>
<dbReference type="PANTHER" id="PTHR24252">
    <property type="entry name" value="ACROSIN-RELATED"/>
    <property type="match status" value="1"/>
</dbReference>
<comment type="caution">
    <text evidence="9">The sequence shown here is derived from an EMBL/GenBank/DDBJ whole genome shotgun (WGS) entry which is preliminary data.</text>
</comment>
<evidence type="ECO:0000259" key="7">
    <source>
        <dbReference type="PROSITE" id="PS50240"/>
    </source>
</evidence>
<proteinExistence type="predicted"/>
<keyword evidence="3" id="KW-0732">Signal</keyword>
<dbReference type="PANTHER" id="PTHR24252:SF7">
    <property type="entry name" value="HYALIN"/>
    <property type="match status" value="1"/>
</dbReference>
<dbReference type="PROSITE" id="PS50240">
    <property type="entry name" value="TRYPSIN_DOM"/>
    <property type="match status" value="4"/>
</dbReference>
<dbReference type="CDD" id="cd00190">
    <property type="entry name" value="Tryp_SPc"/>
    <property type="match status" value="2"/>
</dbReference>
<comment type="subcellular location">
    <subcellularLocation>
        <location evidence="1">Secreted</location>
    </subcellularLocation>
</comment>
<feature type="domain" description="Peptidase S1" evidence="7">
    <location>
        <begin position="1055"/>
        <end position="1306"/>
    </location>
</feature>
<dbReference type="PROSITE" id="PS50923">
    <property type="entry name" value="SUSHI"/>
    <property type="match status" value="7"/>
</dbReference>
<evidence type="ECO:0000259" key="8">
    <source>
        <dbReference type="PROSITE" id="PS50923"/>
    </source>
</evidence>
<evidence type="ECO:0000256" key="2">
    <source>
        <dbReference type="ARBA" id="ARBA00022525"/>
    </source>
</evidence>
<feature type="domain" description="Peptidase S1" evidence="7">
    <location>
        <begin position="606"/>
        <end position="845"/>
    </location>
</feature>
<dbReference type="InterPro" id="IPR001254">
    <property type="entry name" value="Trypsin_dom"/>
</dbReference>
<dbReference type="GO" id="GO:0005576">
    <property type="term" value="C:extracellular region"/>
    <property type="evidence" value="ECO:0007669"/>
    <property type="project" value="UniProtKB-SubCell"/>
</dbReference>
<dbReference type="InterPro" id="IPR035976">
    <property type="entry name" value="Sushi/SCR/CCP_sf"/>
</dbReference>
<dbReference type="PRINTS" id="PR00722">
    <property type="entry name" value="CHYMOTRYPSIN"/>
</dbReference>
<name>A0AA38MJT2_9CUCU</name>
<dbReference type="GO" id="GO:0004252">
    <property type="term" value="F:serine-type endopeptidase activity"/>
    <property type="evidence" value="ECO:0007669"/>
    <property type="project" value="InterPro"/>
</dbReference>